<sequence>MRSLIFALSVAATTAELVPKASALALPNPLRRFGGGLGKRGGEKQQPASELLTPGETLVAGAAARMVAQTILHPLDVVRTRTQAVSMGTSSLAESLSFGLIPQVGLSAPAGAIQFTAVRKARKALENALPDDFVKSSQGRFATQLVAAACGAACAGAIRIPQEVMKQGCMVELYPNALVAFSTILAEKGLAGFYKGAVATITRDVMWNSLSFSIFRLLLDYANTSNPKAQYSLGIAAGWLAALATHPFDVAKTRVMTSSGDLTVGLFAQLAGLVEAEGWQVLLSGLVPRLLYLGPLASLVLATNEVIAGALVKARGKAARAGGA</sequence>
<feature type="repeat" description="Solcar" evidence="8">
    <location>
        <begin position="143"/>
        <end position="221"/>
    </location>
</feature>
<feature type="repeat" description="Solcar" evidence="8">
    <location>
        <begin position="225"/>
        <end position="310"/>
    </location>
</feature>
<comment type="subcellular location">
    <subcellularLocation>
        <location evidence="1">Membrane</location>
        <topology evidence="1">Multi-pass membrane protein</topology>
    </subcellularLocation>
</comment>
<keyword evidence="4 8" id="KW-0812">Transmembrane</keyword>
<evidence type="ECO:0000256" key="10">
    <source>
        <dbReference type="SAM" id="SignalP"/>
    </source>
</evidence>
<organism evidence="11 12">
    <name type="scientific">Aureococcus anophagefferens</name>
    <name type="common">Harmful bloom alga</name>
    <dbReference type="NCBI Taxonomy" id="44056"/>
    <lineage>
        <taxon>Eukaryota</taxon>
        <taxon>Sar</taxon>
        <taxon>Stramenopiles</taxon>
        <taxon>Ochrophyta</taxon>
        <taxon>Pelagophyceae</taxon>
        <taxon>Pelagomonadales</taxon>
        <taxon>Pelagomonadaceae</taxon>
        <taxon>Aureococcus</taxon>
    </lineage>
</organism>
<feature type="chain" id="PRO_5045397699" evidence="10">
    <location>
        <begin position="24"/>
        <end position="324"/>
    </location>
</feature>
<evidence type="ECO:0000256" key="5">
    <source>
        <dbReference type="ARBA" id="ARBA00022737"/>
    </source>
</evidence>
<dbReference type="InterPro" id="IPR002067">
    <property type="entry name" value="MCP"/>
</dbReference>
<dbReference type="Pfam" id="PF00153">
    <property type="entry name" value="Mito_carr"/>
    <property type="match status" value="3"/>
</dbReference>
<reference evidence="11 12" key="1">
    <citation type="submission" date="2024-03" db="EMBL/GenBank/DDBJ databases">
        <title>Aureococcus anophagefferens CCMP1851 and Kratosvirus quantuckense: Draft genome of a second virus-susceptible host strain in the model system.</title>
        <authorList>
            <person name="Chase E."/>
            <person name="Truchon A.R."/>
            <person name="Schepens W."/>
            <person name="Wilhelm S.W."/>
        </authorList>
    </citation>
    <scope>NUCLEOTIDE SEQUENCE [LARGE SCALE GENOMIC DNA]</scope>
    <source>
        <strain evidence="11 12">CCMP1851</strain>
    </source>
</reference>
<evidence type="ECO:0000256" key="4">
    <source>
        <dbReference type="ARBA" id="ARBA00022692"/>
    </source>
</evidence>
<dbReference type="PROSITE" id="PS50920">
    <property type="entry name" value="SOLCAR"/>
    <property type="match status" value="2"/>
</dbReference>
<evidence type="ECO:0000256" key="6">
    <source>
        <dbReference type="ARBA" id="ARBA00022989"/>
    </source>
</evidence>
<keyword evidence="7 8" id="KW-0472">Membrane</keyword>
<evidence type="ECO:0000256" key="2">
    <source>
        <dbReference type="ARBA" id="ARBA00006375"/>
    </source>
</evidence>
<feature type="signal peptide" evidence="10">
    <location>
        <begin position="1"/>
        <end position="23"/>
    </location>
</feature>
<protein>
    <submittedName>
        <fullName evidence="11">S-adenosyl-L-methionine transmembrane transporter</fullName>
    </submittedName>
</protein>
<evidence type="ECO:0000256" key="1">
    <source>
        <dbReference type="ARBA" id="ARBA00004141"/>
    </source>
</evidence>
<evidence type="ECO:0000256" key="7">
    <source>
        <dbReference type="ARBA" id="ARBA00023136"/>
    </source>
</evidence>
<comment type="caution">
    <text evidence="11">The sequence shown here is derived from an EMBL/GenBank/DDBJ whole genome shotgun (WGS) entry which is preliminary data.</text>
</comment>
<evidence type="ECO:0000256" key="8">
    <source>
        <dbReference type="PROSITE-ProRule" id="PRU00282"/>
    </source>
</evidence>
<gene>
    <name evidence="11" type="ORF">SO694_000164112</name>
</gene>
<evidence type="ECO:0000313" key="11">
    <source>
        <dbReference type="EMBL" id="KAK7242726.1"/>
    </source>
</evidence>
<dbReference type="Proteomes" id="UP001363151">
    <property type="component" value="Unassembled WGS sequence"/>
</dbReference>
<keyword evidence="5" id="KW-0677">Repeat</keyword>
<name>A0ABR1G2J3_AURAN</name>
<keyword evidence="6" id="KW-1133">Transmembrane helix</keyword>
<accession>A0ABR1G2J3</accession>
<dbReference type="PANTHER" id="PTHR45667">
    <property type="entry name" value="S-ADENOSYLMETHIONINE MITOCHONDRIAL CARRIER PROTEIN"/>
    <property type="match status" value="1"/>
</dbReference>
<keyword evidence="12" id="KW-1185">Reference proteome</keyword>
<evidence type="ECO:0000256" key="3">
    <source>
        <dbReference type="ARBA" id="ARBA00022448"/>
    </source>
</evidence>
<dbReference type="SUPFAM" id="SSF103506">
    <property type="entry name" value="Mitochondrial carrier"/>
    <property type="match status" value="1"/>
</dbReference>
<dbReference type="EMBL" id="JBBJCI010000141">
    <property type="protein sequence ID" value="KAK7242726.1"/>
    <property type="molecule type" value="Genomic_DNA"/>
</dbReference>
<keyword evidence="10" id="KW-0732">Signal</keyword>
<dbReference type="Gene3D" id="1.50.40.10">
    <property type="entry name" value="Mitochondrial carrier domain"/>
    <property type="match status" value="2"/>
</dbReference>
<dbReference type="InterPro" id="IPR023395">
    <property type="entry name" value="MCP_dom_sf"/>
</dbReference>
<evidence type="ECO:0000256" key="9">
    <source>
        <dbReference type="RuleBase" id="RU000488"/>
    </source>
</evidence>
<proteinExistence type="inferred from homology"/>
<dbReference type="InterPro" id="IPR018108">
    <property type="entry name" value="MCP_transmembrane"/>
</dbReference>
<comment type="similarity">
    <text evidence="2 9">Belongs to the mitochondrial carrier (TC 2.A.29) family.</text>
</comment>
<dbReference type="PRINTS" id="PR00926">
    <property type="entry name" value="MITOCARRIER"/>
</dbReference>
<keyword evidence="3 9" id="KW-0813">Transport</keyword>
<evidence type="ECO:0000313" key="12">
    <source>
        <dbReference type="Proteomes" id="UP001363151"/>
    </source>
</evidence>